<dbReference type="AlphaFoldDB" id="A0A0G4PMS6"/>
<name>A0A0G4PMS6_PENC3</name>
<evidence type="ECO:0000313" key="1">
    <source>
        <dbReference type="EMBL" id="CRL27752.1"/>
    </source>
</evidence>
<dbReference type="EMBL" id="HG793157">
    <property type="protein sequence ID" value="CRL27752.1"/>
    <property type="molecule type" value="Genomic_DNA"/>
</dbReference>
<sequence length="62" mass="7255">MEHVLYRSVLGVFYDCKDLRWVTAFTYDVLRTRCYYEPLFSPIDGGQIAPRVFADLKCNSNT</sequence>
<protein>
    <submittedName>
        <fullName evidence="1">Str. FM013</fullName>
    </submittedName>
</protein>
<accession>A0A0G4PMS6</accession>
<organism evidence="1 2">
    <name type="scientific">Penicillium camemberti (strain FM 013)</name>
    <dbReference type="NCBI Taxonomy" id="1429867"/>
    <lineage>
        <taxon>Eukaryota</taxon>
        <taxon>Fungi</taxon>
        <taxon>Dikarya</taxon>
        <taxon>Ascomycota</taxon>
        <taxon>Pezizomycotina</taxon>
        <taxon>Eurotiomycetes</taxon>
        <taxon>Eurotiomycetidae</taxon>
        <taxon>Eurotiales</taxon>
        <taxon>Aspergillaceae</taxon>
        <taxon>Penicillium</taxon>
    </lineage>
</organism>
<reference evidence="1 2" key="1">
    <citation type="journal article" date="2014" name="Nat. Commun.">
        <title>Multiple recent horizontal transfers of a large genomic region in cheese making fungi.</title>
        <authorList>
            <person name="Cheeseman K."/>
            <person name="Ropars J."/>
            <person name="Renault P."/>
            <person name="Dupont J."/>
            <person name="Gouzy J."/>
            <person name="Branca A."/>
            <person name="Abraham A.L."/>
            <person name="Ceppi M."/>
            <person name="Conseiller E."/>
            <person name="Debuchy R."/>
            <person name="Malagnac F."/>
            <person name="Goarin A."/>
            <person name="Silar P."/>
            <person name="Lacoste S."/>
            <person name="Sallet E."/>
            <person name="Bensimon A."/>
            <person name="Giraud T."/>
            <person name="Brygoo Y."/>
        </authorList>
    </citation>
    <scope>NUCLEOTIDE SEQUENCE [LARGE SCALE GENOMIC DNA]</scope>
    <source>
        <strain evidence="2">FM 013</strain>
    </source>
</reference>
<proteinExistence type="predicted"/>
<dbReference type="Proteomes" id="UP000053732">
    <property type="component" value="Unassembled WGS sequence"/>
</dbReference>
<gene>
    <name evidence="1" type="ORF">PCAMFM013_S024g000007</name>
</gene>
<evidence type="ECO:0000313" key="2">
    <source>
        <dbReference type="Proteomes" id="UP000053732"/>
    </source>
</evidence>
<keyword evidence="2" id="KW-1185">Reference proteome</keyword>